<keyword evidence="2" id="KW-1185">Reference proteome</keyword>
<accession>A0ABQ3HLN9</accession>
<sequence length="176" mass="18955">MNIRRVVTGHDANGKSVFASDEEVPGLAFEVLPGWRFFDVWGADETPTFPDAGEKPEAGTYFPGVGGFRFSFSVIPPESTPPAEGIDEAAAMKEVNAALPGMMDHLEPDGMHTTDTVDMEVIISGEVSLILDDGEEKVLRAGDTVVQNGTRHVWRVRGDEPCLMAVFMFGANRAGA</sequence>
<evidence type="ECO:0000313" key="1">
    <source>
        <dbReference type="EMBL" id="GHE16755.1"/>
    </source>
</evidence>
<dbReference type="CDD" id="cd02231">
    <property type="entry name" value="cupin_BLL6423-like"/>
    <property type="match status" value="1"/>
</dbReference>
<dbReference type="InterPro" id="IPR014710">
    <property type="entry name" value="RmlC-like_jellyroll"/>
</dbReference>
<dbReference type="Proteomes" id="UP000597341">
    <property type="component" value="Unassembled WGS sequence"/>
</dbReference>
<dbReference type="Gene3D" id="2.20.70.150">
    <property type="match status" value="1"/>
</dbReference>
<evidence type="ECO:0000313" key="2">
    <source>
        <dbReference type="Proteomes" id="UP000597341"/>
    </source>
</evidence>
<protein>
    <submittedName>
        <fullName evidence="1">Cupin</fullName>
    </submittedName>
</protein>
<dbReference type="PANTHER" id="PTHR36156:SF2">
    <property type="entry name" value="CUPIN TYPE-2 DOMAIN-CONTAINING PROTEIN"/>
    <property type="match status" value="1"/>
</dbReference>
<reference evidence="2" key="1">
    <citation type="journal article" date="2019" name="Int. J. Syst. Evol. Microbiol.">
        <title>The Global Catalogue of Microorganisms (GCM) 10K type strain sequencing project: providing services to taxonomists for standard genome sequencing and annotation.</title>
        <authorList>
            <consortium name="The Broad Institute Genomics Platform"/>
            <consortium name="The Broad Institute Genome Sequencing Center for Infectious Disease"/>
            <person name="Wu L."/>
            <person name="Ma J."/>
        </authorList>
    </citation>
    <scope>NUCLEOTIDE SEQUENCE [LARGE SCALE GENOMIC DNA]</scope>
    <source>
        <strain evidence="2">CGMCC 1.12791</strain>
    </source>
</reference>
<dbReference type="Gene3D" id="2.60.120.10">
    <property type="entry name" value="Jelly Rolls"/>
    <property type="match status" value="1"/>
</dbReference>
<dbReference type="InterPro" id="IPR011051">
    <property type="entry name" value="RmlC_Cupin_sf"/>
</dbReference>
<dbReference type="EMBL" id="BNAD01000002">
    <property type="protein sequence ID" value="GHE16755.1"/>
    <property type="molecule type" value="Genomic_DNA"/>
</dbReference>
<comment type="caution">
    <text evidence="1">The sequence shown here is derived from an EMBL/GenBank/DDBJ whole genome shotgun (WGS) entry which is preliminary data.</text>
</comment>
<name>A0ABQ3HLN9_9ACTN</name>
<proteinExistence type="predicted"/>
<dbReference type="PANTHER" id="PTHR36156">
    <property type="entry name" value="SLR2101 PROTEIN"/>
    <property type="match status" value="1"/>
</dbReference>
<dbReference type="SUPFAM" id="SSF51182">
    <property type="entry name" value="RmlC-like cupins"/>
    <property type="match status" value="1"/>
</dbReference>
<organism evidence="1 2">
    <name type="scientific">Nocardioides flavus</name>
    <name type="common">ex Wang et al. 2016</name>
    <dbReference type="NCBI Taxonomy" id="2058780"/>
    <lineage>
        <taxon>Bacteria</taxon>
        <taxon>Bacillati</taxon>
        <taxon>Actinomycetota</taxon>
        <taxon>Actinomycetes</taxon>
        <taxon>Propionibacteriales</taxon>
        <taxon>Nocardioidaceae</taxon>
        <taxon>Nocardioides</taxon>
    </lineage>
</organism>
<dbReference type="InterPro" id="IPR047142">
    <property type="entry name" value="OryJ/VirC-like"/>
</dbReference>
<gene>
    <name evidence="1" type="ORF">GCM10011376_13650</name>
</gene>